<dbReference type="CDD" id="cd06583">
    <property type="entry name" value="PGRP"/>
    <property type="match status" value="1"/>
</dbReference>
<proteinExistence type="inferred from homology"/>
<gene>
    <name evidence="5" type="ORF">BKA05_002436</name>
</gene>
<evidence type="ECO:0000256" key="2">
    <source>
        <dbReference type="SAM" id="MobiDB-lite"/>
    </source>
</evidence>
<evidence type="ECO:0000313" key="5">
    <source>
        <dbReference type="EMBL" id="NYI10921.1"/>
    </source>
</evidence>
<evidence type="ECO:0000313" key="6">
    <source>
        <dbReference type="Proteomes" id="UP000537326"/>
    </source>
</evidence>
<dbReference type="GO" id="GO:0008745">
    <property type="term" value="F:N-acetylmuramoyl-L-alanine amidase activity"/>
    <property type="evidence" value="ECO:0007669"/>
    <property type="project" value="InterPro"/>
</dbReference>
<feature type="compositionally biased region" description="Low complexity" evidence="2">
    <location>
        <begin position="161"/>
        <end position="171"/>
    </location>
</feature>
<dbReference type="EMBL" id="JACBZI010000001">
    <property type="protein sequence ID" value="NYI10921.1"/>
    <property type="molecule type" value="Genomic_DNA"/>
</dbReference>
<evidence type="ECO:0000259" key="3">
    <source>
        <dbReference type="SMART" id="SM00644"/>
    </source>
</evidence>
<dbReference type="AlphaFoldDB" id="A0A7Y9YEU4"/>
<comment type="caution">
    <text evidence="5">The sequence shown here is derived from an EMBL/GenBank/DDBJ whole genome shotgun (WGS) entry which is preliminary data.</text>
</comment>
<keyword evidence="6" id="KW-1185">Reference proteome</keyword>
<dbReference type="SMART" id="SM00644">
    <property type="entry name" value="Ami_2"/>
    <property type="match status" value="1"/>
</dbReference>
<feature type="compositionally biased region" description="Acidic residues" evidence="2">
    <location>
        <begin position="172"/>
        <end position="182"/>
    </location>
</feature>
<name>A0A7Y9YEU4_9ACTN</name>
<dbReference type="Pfam" id="PF01510">
    <property type="entry name" value="Amidase_2"/>
    <property type="match status" value="1"/>
</dbReference>
<dbReference type="PANTHER" id="PTHR11022:SF41">
    <property type="entry name" value="PEPTIDOGLYCAN-RECOGNITION PROTEIN LC-RELATED"/>
    <property type="match status" value="1"/>
</dbReference>
<dbReference type="Proteomes" id="UP000537326">
    <property type="component" value="Unassembled WGS sequence"/>
</dbReference>
<protein>
    <submittedName>
        <fullName evidence="5">Uncharacterized protein with LGFP repeats</fullName>
    </submittedName>
</protein>
<dbReference type="InterPro" id="IPR006619">
    <property type="entry name" value="PGRP_domain_met/bac"/>
</dbReference>
<dbReference type="GO" id="GO:0009253">
    <property type="term" value="P:peptidoglycan catabolic process"/>
    <property type="evidence" value="ECO:0007669"/>
    <property type="project" value="InterPro"/>
</dbReference>
<dbReference type="GO" id="GO:0008270">
    <property type="term" value="F:zinc ion binding"/>
    <property type="evidence" value="ECO:0007669"/>
    <property type="project" value="InterPro"/>
</dbReference>
<organism evidence="5 6">
    <name type="scientific">Nocardioides marinus</name>
    <dbReference type="NCBI Taxonomy" id="374514"/>
    <lineage>
        <taxon>Bacteria</taxon>
        <taxon>Bacillati</taxon>
        <taxon>Actinomycetota</taxon>
        <taxon>Actinomycetes</taxon>
        <taxon>Propionibacteriales</taxon>
        <taxon>Nocardioidaceae</taxon>
        <taxon>Nocardioides</taxon>
    </lineage>
</organism>
<dbReference type="RefSeq" id="WP_179531683.1">
    <property type="nucleotide sequence ID" value="NZ_BAAAPP010000005.1"/>
</dbReference>
<dbReference type="InterPro" id="IPR006311">
    <property type="entry name" value="TAT_signal"/>
</dbReference>
<dbReference type="InterPro" id="IPR015510">
    <property type="entry name" value="PGRP"/>
</dbReference>
<dbReference type="Gene3D" id="3.40.80.10">
    <property type="entry name" value="Peptidoglycan recognition protein-like"/>
    <property type="match status" value="1"/>
</dbReference>
<feature type="region of interest" description="Disordered" evidence="2">
    <location>
        <begin position="161"/>
        <end position="233"/>
    </location>
</feature>
<comment type="similarity">
    <text evidence="1">Belongs to the N-acetylmuramoyl-L-alanine amidase 2 family.</text>
</comment>
<feature type="domain" description="Peptidoglycan recognition protein family" evidence="4">
    <location>
        <begin position="220"/>
        <end position="368"/>
    </location>
</feature>
<reference evidence="5 6" key="1">
    <citation type="submission" date="2020-07" db="EMBL/GenBank/DDBJ databases">
        <title>Sequencing the genomes of 1000 actinobacteria strains.</title>
        <authorList>
            <person name="Klenk H.-P."/>
        </authorList>
    </citation>
    <scope>NUCLEOTIDE SEQUENCE [LARGE SCALE GENOMIC DNA]</scope>
    <source>
        <strain evidence="5 6">DSM 18248</strain>
    </source>
</reference>
<dbReference type="PANTHER" id="PTHR11022">
    <property type="entry name" value="PEPTIDOGLYCAN RECOGNITION PROTEIN"/>
    <property type="match status" value="1"/>
</dbReference>
<feature type="compositionally biased region" description="Basic and acidic residues" evidence="2">
    <location>
        <begin position="222"/>
        <end position="233"/>
    </location>
</feature>
<dbReference type="SMART" id="SM00701">
    <property type="entry name" value="PGRP"/>
    <property type="match status" value="1"/>
</dbReference>
<dbReference type="PROSITE" id="PS51318">
    <property type="entry name" value="TAT"/>
    <property type="match status" value="1"/>
</dbReference>
<feature type="domain" description="N-acetylmuramoyl-L-alanine amidase" evidence="3">
    <location>
        <begin position="233"/>
        <end position="394"/>
    </location>
</feature>
<sequence length="416" mass="45218">MSRRLALPPVHRRRLLGGAAALGAAVTVPLAARVSAETGSARLPADEVPLEAPRSAARGSDSTWRTGPMDTEAFALVGLTWDAGARTPTRVRVRTRQAGSWTSWRTLPLLTDGPDTSTAEGRAARRGTQPLWVGSADGVEVSLGGARPDGLRLSLVDPGRDTAAAARAGADPGEDPTDEPSDEPSATTSPTADPGEDPAVEPTDPTGEPTTRAKVRAPQPDLRSRKDWGADESWRDGKPVLCRTIQQVHVHHTASGNDYSRQDVPALIRSFYRYHTRSLGWSDIGYNFLVDRFGRTWVGRAGGPSRPIRGAHTLGFNHTSVGIAVIGNYESAAAVDRIVTAVVRLAAWKLDRYDRKPRGRTRVYSHGSDKYPKGWVKLKVIDGHRDTNDTACPGDRLYAKLPEIRRRTHLHVKRWS</sequence>
<evidence type="ECO:0000256" key="1">
    <source>
        <dbReference type="ARBA" id="ARBA00007553"/>
    </source>
</evidence>
<evidence type="ECO:0000259" key="4">
    <source>
        <dbReference type="SMART" id="SM00701"/>
    </source>
</evidence>
<feature type="region of interest" description="Disordered" evidence="2">
    <location>
        <begin position="106"/>
        <end position="131"/>
    </location>
</feature>
<dbReference type="InterPro" id="IPR002502">
    <property type="entry name" value="Amidase_domain"/>
</dbReference>
<dbReference type="InterPro" id="IPR036505">
    <property type="entry name" value="Amidase/PGRP_sf"/>
</dbReference>
<dbReference type="SUPFAM" id="SSF55846">
    <property type="entry name" value="N-acetylmuramoyl-L-alanine amidase-like"/>
    <property type="match status" value="1"/>
</dbReference>
<accession>A0A7Y9YEU4</accession>